<dbReference type="Proteomes" id="UP000813385">
    <property type="component" value="Unassembled WGS sequence"/>
</dbReference>
<protein>
    <submittedName>
        <fullName evidence="2">Uncharacterized protein</fullName>
    </submittedName>
</protein>
<name>A0A8K0TTE5_9PEZI</name>
<proteinExistence type="predicted"/>
<dbReference type="AlphaFoldDB" id="A0A8K0TTE5"/>
<evidence type="ECO:0000313" key="2">
    <source>
        <dbReference type="EMBL" id="KAH7376590.1"/>
    </source>
</evidence>
<evidence type="ECO:0000256" key="1">
    <source>
        <dbReference type="SAM" id="MobiDB-lite"/>
    </source>
</evidence>
<keyword evidence="3" id="KW-1185">Reference proteome</keyword>
<dbReference type="EMBL" id="JAGPXD010000001">
    <property type="protein sequence ID" value="KAH7376590.1"/>
    <property type="molecule type" value="Genomic_DNA"/>
</dbReference>
<reference evidence="2" key="1">
    <citation type="journal article" date="2021" name="Nat. Commun.">
        <title>Genetic determinants of endophytism in the Arabidopsis root mycobiome.</title>
        <authorList>
            <person name="Mesny F."/>
            <person name="Miyauchi S."/>
            <person name="Thiergart T."/>
            <person name="Pickel B."/>
            <person name="Atanasova L."/>
            <person name="Karlsson M."/>
            <person name="Huettel B."/>
            <person name="Barry K.W."/>
            <person name="Haridas S."/>
            <person name="Chen C."/>
            <person name="Bauer D."/>
            <person name="Andreopoulos W."/>
            <person name="Pangilinan J."/>
            <person name="LaButti K."/>
            <person name="Riley R."/>
            <person name="Lipzen A."/>
            <person name="Clum A."/>
            <person name="Drula E."/>
            <person name="Henrissat B."/>
            <person name="Kohler A."/>
            <person name="Grigoriev I.V."/>
            <person name="Martin F.M."/>
            <person name="Hacquard S."/>
        </authorList>
    </citation>
    <scope>NUCLEOTIDE SEQUENCE</scope>
    <source>
        <strain evidence="2">MPI-CAGE-AT-0016</strain>
    </source>
</reference>
<sequence length="248" mass="27672">MADTSSNSNGPAYPSYEEYARLPVPVKPWAGATYLRLFIRLQEPFSSAVSVCPPDRSTTSPREPYCRETPDGLVWHPIAEESVTDHRISSITVKIRCLDEWESAWLQLFEEEDLRPGDEGAVWALPGEEEEADDEETGMKLVRHVGEDRPRKYEGVVVRASNGHFVTVHDYATAVYEYLMPLRREVLASLTVSKQNGEPLPDDTQLVLCGFGPSQSVETVEEAERRRRRARMAGAGGDAVIPPEGLKA</sequence>
<organism evidence="2 3">
    <name type="scientific">Plectosphaerella cucumerina</name>
    <dbReference type="NCBI Taxonomy" id="40658"/>
    <lineage>
        <taxon>Eukaryota</taxon>
        <taxon>Fungi</taxon>
        <taxon>Dikarya</taxon>
        <taxon>Ascomycota</taxon>
        <taxon>Pezizomycotina</taxon>
        <taxon>Sordariomycetes</taxon>
        <taxon>Hypocreomycetidae</taxon>
        <taxon>Glomerellales</taxon>
        <taxon>Plectosphaerellaceae</taxon>
        <taxon>Plectosphaerella</taxon>
    </lineage>
</organism>
<accession>A0A8K0TTE5</accession>
<gene>
    <name evidence="2" type="ORF">B0T11DRAFT_272640</name>
</gene>
<comment type="caution">
    <text evidence="2">The sequence shown here is derived from an EMBL/GenBank/DDBJ whole genome shotgun (WGS) entry which is preliminary data.</text>
</comment>
<dbReference type="OrthoDB" id="3944545at2759"/>
<evidence type="ECO:0000313" key="3">
    <source>
        <dbReference type="Proteomes" id="UP000813385"/>
    </source>
</evidence>
<feature type="region of interest" description="Disordered" evidence="1">
    <location>
        <begin position="224"/>
        <end position="248"/>
    </location>
</feature>